<accession>A0A0E0P5M1</accession>
<dbReference type="Proteomes" id="UP000008022">
    <property type="component" value="Unassembled WGS sequence"/>
</dbReference>
<proteinExistence type="predicted"/>
<evidence type="ECO:0000313" key="2">
    <source>
        <dbReference type="EnsemblPlants" id="ORUFI04G04050.1"/>
    </source>
</evidence>
<dbReference type="EnsemblPlants" id="ORUFI04G04050.1">
    <property type="protein sequence ID" value="ORUFI04G04050.1"/>
    <property type="gene ID" value="ORUFI04G04050"/>
</dbReference>
<protein>
    <recommendedName>
        <fullName evidence="4">Neprosin activation peptide domain-containing protein</fullName>
    </recommendedName>
</protein>
<dbReference type="OMA" id="FSCIPPF"/>
<reference evidence="3" key="1">
    <citation type="submission" date="2013-06" db="EMBL/GenBank/DDBJ databases">
        <authorList>
            <person name="Zhao Q."/>
        </authorList>
    </citation>
    <scope>NUCLEOTIDE SEQUENCE</scope>
    <source>
        <strain evidence="3">cv. W1943</strain>
    </source>
</reference>
<keyword evidence="3" id="KW-1185">Reference proteome</keyword>
<reference evidence="2" key="2">
    <citation type="submission" date="2015-06" db="UniProtKB">
        <authorList>
            <consortium name="EnsemblPlants"/>
        </authorList>
    </citation>
    <scope>IDENTIFICATION</scope>
</reference>
<sequence length="110" mass="12425">MKAALLMILVVAVSFNLCACNIPGNMEEEHGMYKDVRAGEDMRKLIDIDGRTAPTGHDYDHVCPRVFSCIPPFANLSITAKTIFNIRGIARENENNCVPLCWYDFCLFMH</sequence>
<dbReference type="Gramene" id="ORUFI04G04050.1">
    <property type="protein sequence ID" value="ORUFI04G04050.1"/>
    <property type="gene ID" value="ORUFI04G04050"/>
</dbReference>
<evidence type="ECO:0000256" key="1">
    <source>
        <dbReference type="SAM" id="SignalP"/>
    </source>
</evidence>
<dbReference type="HOGENOM" id="CLU_2416924_0_0_1"/>
<name>A0A0E0P5M1_ORYRU</name>
<organism evidence="2 3">
    <name type="scientific">Oryza rufipogon</name>
    <name type="common">Brownbeard rice</name>
    <name type="synonym">Asian wild rice</name>
    <dbReference type="NCBI Taxonomy" id="4529"/>
    <lineage>
        <taxon>Eukaryota</taxon>
        <taxon>Viridiplantae</taxon>
        <taxon>Streptophyta</taxon>
        <taxon>Embryophyta</taxon>
        <taxon>Tracheophyta</taxon>
        <taxon>Spermatophyta</taxon>
        <taxon>Magnoliopsida</taxon>
        <taxon>Liliopsida</taxon>
        <taxon>Poales</taxon>
        <taxon>Poaceae</taxon>
        <taxon>BOP clade</taxon>
        <taxon>Oryzoideae</taxon>
        <taxon>Oryzeae</taxon>
        <taxon>Oryzinae</taxon>
        <taxon>Oryza</taxon>
    </lineage>
</organism>
<dbReference type="eggNOG" id="ENOG502R5RT">
    <property type="taxonomic scope" value="Eukaryota"/>
</dbReference>
<feature type="signal peptide" evidence="1">
    <location>
        <begin position="1"/>
        <end position="20"/>
    </location>
</feature>
<keyword evidence="1" id="KW-0732">Signal</keyword>
<feature type="chain" id="PRO_5002369579" description="Neprosin activation peptide domain-containing protein" evidence="1">
    <location>
        <begin position="21"/>
        <end position="110"/>
    </location>
</feature>
<dbReference type="AlphaFoldDB" id="A0A0E0P5M1"/>
<evidence type="ECO:0000313" key="3">
    <source>
        <dbReference type="Proteomes" id="UP000008022"/>
    </source>
</evidence>
<evidence type="ECO:0008006" key="4">
    <source>
        <dbReference type="Google" id="ProtNLM"/>
    </source>
</evidence>